<sequence length="136" mass="13804">MTALTAARNTPAMMPGASSHPVKGATTLFAGALACLSATGFAIPGTPALNLIAVGRVKKTVVNAGADGDVRAEIESGVFRWANSASADAITRAEIGDDCYVVDDQTVAKTDGSGARSKAGRIVQVDAQGVWVRSTL</sequence>
<reference evidence="1 2" key="1">
    <citation type="submission" date="2023-02" db="EMBL/GenBank/DDBJ databases">
        <title>Genome sequence of Sphingomonas naphthae.</title>
        <authorList>
            <person name="Kim S."/>
            <person name="Heo J."/>
            <person name="Kwon S.-W."/>
        </authorList>
    </citation>
    <scope>NUCLEOTIDE SEQUENCE [LARGE SCALE GENOMIC DNA]</scope>
    <source>
        <strain evidence="1 2">KACC 18716</strain>
    </source>
</reference>
<keyword evidence="2" id="KW-1185">Reference proteome</keyword>
<dbReference type="Proteomes" id="UP001220395">
    <property type="component" value="Chromosome"/>
</dbReference>
<proteinExistence type="predicted"/>
<evidence type="ECO:0008006" key="3">
    <source>
        <dbReference type="Google" id="ProtNLM"/>
    </source>
</evidence>
<organism evidence="1 2">
    <name type="scientific">Sphingomonas naphthae</name>
    <dbReference type="NCBI Taxonomy" id="1813468"/>
    <lineage>
        <taxon>Bacteria</taxon>
        <taxon>Pseudomonadati</taxon>
        <taxon>Pseudomonadota</taxon>
        <taxon>Alphaproteobacteria</taxon>
        <taxon>Sphingomonadales</taxon>
        <taxon>Sphingomonadaceae</taxon>
        <taxon>Sphingomonas</taxon>
    </lineage>
</organism>
<evidence type="ECO:0000313" key="2">
    <source>
        <dbReference type="Proteomes" id="UP001220395"/>
    </source>
</evidence>
<name>A0ABY7TFP6_9SPHN</name>
<evidence type="ECO:0000313" key="1">
    <source>
        <dbReference type="EMBL" id="WCT72062.1"/>
    </source>
</evidence>
<protein>
    <recommendedName>
        <fullName evidence="3">DUF2190 family protein</fullName>
    </recommendedName>
</protein>
<gene>
    <name evidence="1" type="ORF">PQ455_10420</name>
</gene>
<accession>A0ABY7TFP6</accession>
<dbReference type="EMBL" id="CP117411">
    <property type="protein sequence ID" value="WCT72062.1"/>
    <property type="molecule type" value="Genomic_DNA"/>
</dbReference>
<dbReference type="RefSeq" id="WP_273686011.1">
    <property type="nucleotide sequence ID" value="NZ_CP117411.1"/>
</dbReference>